<accession>A0ABR5VGL3</accession>
<evidence type="ECO:0000256" key="3">
    <source>
        <dbReference type="ARBA" id="ARBA00022576"/>
    </source>
</evidence>
<evidence type="ECO:0000256" key="6">
    <source>
        <dbReference type="ARBA" id="ARBA00022756"/>
    </source>
</evidence>
<evidence type="ECO:0000256" key="8">
    <source>
        <dbReference type="ARBA" id="ARBA00048449"/>
    </source>
</evidence>
<dbReference type="EC" id="2.6.1.62" evidence="9"/>
<keyword evidence="11" id="KW-1185">Reference proteome</keyword>
<dbReference type="HAMAP" id="MF_00834">
    <property type="entry name" value="BioA"/>
    <property type="match status" value="1"/>
</dbReference>
<dbReference type="EMBL" id="LSYU01000110">
    <property type="protein sequence ID" value="KXX63318.1"/>
    <property type="molecule type" value="Genomic_DNA"/>
</dbReference>
<keyword evidence="6 9" id="KW-0093">Biotin biosynthesis</keyword>
<keyword evidence="4 9" id="KW-0808">Transferase</keyword>
<sequence>MQANDILAIDQAHAWHPYTSTRDRDPVYPVRAARGCRIELSDGRELIDGMSSWWCAIHGYNHPVLNQAARDQLECMAHVMFGGLTHEPAARLVERLVAITPEPLQHVFLCDSGSVSVEVAIKMALQFWQAAGRPERHRLMTIRRGYHGDTFNAMSVCDPVTGMHHLFSATLPQQVFAPAPECRYGEPCTPAAIAEFATLIERHQHELAAVILEPIVQGAGGMRFYSADYLAQVRALCDRFDVLLIADEIATGFGRTGRLFACEHAGIAPDIMTVGKALTGGYMTLAATLASTRVADTISGAAPGAFMHGPTFMGNPLACAVANASLGLLLEDDWQGRVAAIGAGLERGLAPARALPGVAEVRVLGAIGVVEMTAPVAMREIQRRFVERGVWVRPFGRLIYLMPPFVITPEELETLCTAVVAVVADSAAD</sequence>
<evidence type="ECO:0000256" key="9">
    <source>
        <dbReference type="HAMAP-Rule" id="MF_00834"/>
    </source>
</evidence>
<evidence type="ECO:0000256" key="1">
    <source>
        <dbReference type="ARBA" id="ARBA00001933"/>
    </source>
</evidence>
<evidence type="ECO:0000256" key="4">
    <source>
        <dbReference type="ARBA" id="ARBA00022679"/>
    </source>
</evidence>
<dbReference type="CDD" id="cd00610">
    <property type="entry name" value="OAT_like"/>
    <property type="match status" value="1"/>
</dbReference>
<dbReference type="InterPro" id="IPR015422">
    <property type="entry name" value="PyrdxlP-dep_Trfase_small"/>
</dbReference>
<comment type="caution">
    <text evidence="10">The sequence shown here is derived from an EMBL/GenBank/DDBJ whole genome shotgun (WGS) entry which is preliminary data.</text>
</comment>
<dbReference type="InterPro" id="IPR015421">
    <property type="entry name" value="PyrdxlP-dep_Trfase_major"/>
</dbReference>
<dbReference type="GO" id="GO:0008483">
    <property type="term" value="F:transaminase activity"/>
    <property type="evidence" value="ECO:0007669"/>
    <property type="project" value="UniProtKB-KW"/>
</dbReference>
<dbReference type="PANTHER" id="PTHR42684:SF17">
    <property type="entry name" value="ADENOSYLMETHIONINE-8-AMINO-7-OXONONANOATE AMINOTRANSFERASE"/>
    <property type="match status" value="1"/>
</dbReference>
<dbReference type="PROSITE" id="PS00600">
    <property type="entry name" value="AA_TRANSFER_CLASS_3"/>
    <property type="match status" value="1"/>
</dbReference>
<dbReference type="RefSeq" id="WP_062277856.1">
    <property type="nucleotide sequence ID" value="NZ_LSYU01000110.1"/>
</dbReference>
<dbReference type="NCBIfam" id="NF004624">
    <property type="entry name" value="PRK05964.1"/>
    <property type="match status" value="1"/>
</dbReference>
<keyword evidence="7 9" id="KW-0663">Pyridoxal phosphate</keyword>
<feature type="binding site" evidence="9">
    <location>
        <begin position="310"/>
        <end position="311"/>
    </location>
    <ligand>
        <name>pyridoxal 5'-phosphate</name>
        <dbReference type="ChEBI" id="CHEBI:597326"/>
    </ligand>
</feature>
<dbReference type="Gene3D" id="3.40.640.10">
    <property type="entry name" value="Type I PLP-dependent aspartate aminotransferase-like (Major domain)"/>
    <property type="match status" value="1"/>
</dbReference>
<keyword evidence="5 9" id="KW-0949">S-adenosyl-L-methionine</keyword>
<organism evidence="10 11">
    <name type="scientific">Marichromatium gracile</name>
    <name type="common">Chromatium gracile</name>
    <dbReference type="NCBI Taxonomy" id="1048"/>
    <lineage>
        <taxon>Bacteria</taxon>
        <taxon>Pseudomonadati</taxon>
        <taxon>Pseudomonadota</taxon>
        <taxon>Gammaproteobacteria</taxon>
        <taxon>Chromatiales</taxon>
        <taxon>Chromatiaceae</taxon>
        <taxon>Marichromatium</taxon>
    </lineage>
</organism>
<dbReference type="PANTHER" id="PTHR42684">
    <property type="entry name" value="ADENOSYLMETHIONINE-8-AMINO-7-OXONONANOATE AMINOTRANSFERASE"/>
    <property type="match status" value="1"/>
</dbReference>
<comment type="subunit">
    <text evidence="9">Homodimer.</text>
</comment>
<dbReference type="PIRSF" id="PIRSF000521">
    <property type="entry name" value="Transaminase_4ab_Lys_Orn"/>
    <property type="match status" value="1"/>
</dbReference>
<feature type="binding site" evidence="9">
    <location>
        <position position="393"/>
    </location>
    <ligand>
        <name>substrate</name>
    </ligand>
</feature>
<comment type="catalytic activity">
    <reaction evidence="8 9">
        <text>(8S)-8-amino-7-oxononanoate + S-adenosyl-L-methionine = S-adenosyl-4-methylsulfanyl-2-oxobutanoate + (7R,8S)-7,8-diammoniononanoate</text>
        <dbReference type="Rhea" id="RHEA:16861"/>
        <dbReference type="ChEBI" id="CHEBI:16490"/>
        <dbReference type="ChEBI" id="CHEBI:59789"/>
        <dbReference type="ChEBI" id="CHEBI:149468"/>
        <dbReference type="ChEBI" id="CHEBI:149469"/>
        <dbReference type="EC" id="2.6.1.62"/>
    </reaction>
</comment>
<name>A0ABR5VGL3_MARGR</name>
<comment type="pathway">
    <text evidence="2 9">Cofactor biosynthesis; biotin biosynthesis; 7,8-diaminononanoate from 8-amino-7-oxononanoate (SAM route): step 1/1.</text>
</comment>
<keyword evidence="9" id="KW-0963">Cytoplasm</keyword>
<reference evidence="10 11" key="1">
    <citation type="submission" date="2016-02" db="EMBL/GenBank/DDBJ databases">
        <title>Genome sequence of Marichromatium gracile YL-28, a purple sulfur bacterium.</title>
        <authorList>
            <person name="Zhao C."/>
            <person name="Hong X."/>
            <person name="Chen S."/>
            <person name="Yang S."/>
        </authorList>
    </citation>
    <scope>NUCLEOTIDE SEQUENCE [LARGE SCALE GENOMIC DNA]</scope>
    <source>
        <strain evidence="10 11">YL28</strain>
    </source>
</reference>
<proteinExistence type="inferred from homology"/>
<evidence type="ECO:0000256" key="7">
    <source>
        <dbReference type="ARBA" id="ARBA00022898"/>
    </source>
</evidence>
<comment type="cofactor">
    <cofactor evidence="1 9">
        <name>pyridoxal 5'-phosphate</name>
        <dbReference type="ChEBI" id="CHEBI:597326"/>
    </cofactor>
</comment>
<dbReference type="InterPro" id="IPR005814">
    <property type="entry name" value="Aminotrans_3"/>
</dbReference>
<evidence type="ECO:0000256" key="5">
    <source>
        <dbReference type="ARBA" id="ARBA00022691"/>
    </source>
</evidence>
<comment type="similarity">
    <text evidence="9">Belongs to the class-III pyridoxal-phosphate-dependent aminotransferase family. BioA subfamily.</text>
</comment>
<dbReference type="InterPro" id="IPR005815">
    <property type="entry name" value="BioA"/>
</dbReference>
<dbReference type="InterPro" id="IPR049704">
    <property type="entry name" value="Aminotrans_3_PPA_site"/>
</dbReference>
<feature type="binding site" evidence="9">
    <location>
        <position position="146"/>
    </location>
    <ligand>
        <name>substrate</name>
    </ligand>
</feature>
<evidence type="ECO:0000256" key="2">
    <source>
        <dbReference type="ARBA" id="ARBA00005063"/>
    </source>
</evidence>
<dbReference type="Proteomes" id="UP000075766">
    <property type="component" value="Unassembled WGS sequence"/>
</dbReference>
<dbReference type="NCBIfam" id="NF005940">
    <property type="entry name" value="PRK07986.1"/>
    <property type="match status" value="1"/>
</dbReference>
<comment type="subcellular location">
    <subcellularLocation>
        <location evidence="9">Cytoplasm</location>
    </subcellularLocation>
</comment>
<feature type="binding site" evidence="9">
    <location>
        <begin position="113"/>
        <end position="114"/>
    </location>
    <ligand>
        <name>pyridoxal 5'-phosphate</name>
        <dbReference type="ChEBI" id="CHEBI:597326"/>
    </ligand>
</feature>
<feature type="binding site" evidence="9">
    <location>
        <position position="276"/>
    </location>
    <ligand>
        <name>substrate</name>
    </ligand>
</feature>
<evidence type="ECO:0000313" key="11">
    <source>
        <dbReference type="Proteomes" id="UP000075766"/>
    </source>
</evidence>
<feature type="site" description="Participates in the substrate recognition with KAPA and in a stacking interaction with the adenine ring of SAM" evidence="9">
    <location>
        <position position="18"/>
    </location>
</feature>
<feature type="binding site" evidence="9">
    <location>
        <position position="309"/>
    </location>
    <ligand>
        <name>substrate</name>
    </ligand>
</feature>
<dbReference type="Gene3D" id="3.90.1150.10">
    <property type="entry name" value="Aspartate Aminotransferase, domain 1"/>
    <property type="match status" value="1"/>
</dbReference>
<dbReference type="SUPFAM" id="SSF53383">
    <property type="entry name" value="PLP-dependent transferases"/>
    <property type="match status" value="1"/>
</dbReference>
<feature type="binding site" evidence="9">
    <location>
        <position position="247"/>
    </location>
    <ligand>
        <name>pyridoxal 5'-phosphate</name>
        <dbReference type="ChEBI" id="CHEBI:597326"/>
    </ligand>
</feature>
<dbReference type="NCBIfam" id="TIGR00508">
    <property type="entry name" value="bioA"/>
    <property type="match status" value="1"/>
</dbReference>
<gene>
    <name evidence="9" type="primary">bioA</name>
    <name evidence="10" type="ORF">AY586_05345</name>
</gene>
<feature type="binding site" evidence="9">
    <location>
        <position position="53"/>
    </location>
    <ligand>
        <name>substrate</name>
    </ligand>
</feature>
<comment type="function">
    <text evidence="9">Catalyzes the transfer of the alpha-amino group from S-adenosyl-L-methionine (SAM) to 7-keto-8-aminopelargonic acid (KAPA) to form 7,8-diaminopelargonic acid (DAPA). It is the only aminotransferase known to utilize SAM as an amino donor.</text>
</comment>
<dbReference type="InterPro" id="IPR015424">
    <property type="entry name" value="PyrdxlP-dep_Trfase"/>
</dbReference>
<evidence type="ECO:0000313" key="10">
    <source>
        <dbReference type="EMBL" id="KXX63318.1"/>
    </source>
</evidence>
<protein>
    <recommendedName>
        <fullName evidence="9">Adenosylmethionine-8-amino-7-oxononanoate aminotransferase</fullName>
        <ecNumber evidence="9">2.6.1.62</ecNumber>
    </recommendedName>
    <alternativeName>
        <fullName evidence="9">7,8-diamino-pelargonic acid aminotransferase</fullName>
        <shortName evidence="9">DAPA AT</shortName>
        <shortName evidence="9">DAPA aminotransferase</shortName>
    </alternativeName>
    <alternativeName>
        <fullName evidence="9">7,8-diaminononanoate synthase</fullName>
        <shortName evidence="9">DANS</shortName>
    </alternativeName>
    <alternativeName>
        <fullName evidence="9">Diaminopelargonic acid synthase</fullName>
    </alternativeName>
</protein>
<dbReference type="Pfam" id="PF00202">
    <property type="entry name" value="Aminotran_3"/>
    <property type="match status" value="1"/>
</dbReference>
<keyword evidence="3 9" id="KW-0032">Aminotransferase</keyword>
<feature type="modified residue" description="N6-(pyridoxal phosphate)lysine" evidence="9">
    <location>
        <position position="276"/>
    </location>
</feature>